<feature type="transmembrane region" description="Helical" evidence="10">
    <location>
        <begin position="441"/>
        <end position="457"/>
    </location>
</feature>
<comment type="function">
    <text evidence="10">Protein O-mannosyltransferase that catalyzes the transfer of a single mannose residue from a polyprenol phospho-mannosyl lipidic donor to the hydroxyl group of selected serine and threonine residues in acceptor proteins.</text>
</comment>
<dbReference type="PANTHER" id="PTHR10050:SF46">
    <property type="entry name" value="PROTEIN O-MANNOSYL-TRANSFERASE 2"/>
    <property type="match status" value="1"/>
</dbReference>
<dbReference type="RefSeq" id="WP_344720198.1">
    <property type="nucleotide sequence ID" value="NZ_BAAAYG010000005.1"/>
</dbReference>
<proteinExistence type="inferred from homology"/>
<feature type="transmembrane region" description="Helical" evidence="10">
    <location>
        <begin position="463"/>
        <end position="486"/>
    </location>
</feature>
<dbReference type="EC" id="2.4.1.-" evidence="10"/>
<evidence type="ECO:0000256" key="9">
    <source>
        <dbReference type="ARBA" id="ARBA00093617"/>
    </source>
</evidence>
<comment type="pathway">
    <text evidence="2 10">Protein modification; protein glycosylation.</text>
</comment>
<dbReference type="Pfam" id="PF02366">
    <property type="entry name" value="PMT"/>
    <property type="match status" value="1"/>
</dbReference>
<evidence type="ECO:0000259" key="11">
    <source>
        <dbReference type="Pfam" id="PF02366"/>
    </source>
</evidence>
<comment type="similarity">
    <text evidence="3 10">Belongs to the glycosyltransferase 39 family.</text>
</comment>
<dbReference type="EMBL" id="BAAAYG010000005">
    <property type="protein sequence ID" value="GAA3285037.1"/>
    <property type="molecule type" value="Genomic_DNA"/>
</dbReference>
<comment type="caution">
    <text evidence="13">The sequence shown here is derived from an EMBL/GenBank/DDBJ whole genome shotgun (WGS) entry which is preliminary data.</text>
</comment>
<keyword evidence="4 10" id="KW-0328">Glycosyltransferase</keyword>
<feature type="transmembrane region" description="Helical" evidence="10">
    <location>
        <begin position="136"/>
        <end position="157"/>
    </location>
</feature>
<feature type="transmembrane region" description="Helical" evidence="10">
    <location>
        <begin position="416"/>
        <end position="434"/>
    </location>
</feature>
<reference evidence="14" key="1">
    <citation type="journal article" date="2019" name="Int. J. Syst. Evol. Microbiol.">
        <title>The Global Catalogue of Microorganisms (GCM) 10K type strain sequencing project: providing services to taxonomists for standard genome sequencing and annotation.</title>
        <authorList>
            <consortium name="The Broad Institute Genomics Platform"/>
            <consortium name="The Broad Institute Genome Sequencing Center for Infectious Disease"/>
            <person name="Wu L."/>
            <person name="Ma J."/>
        </authorList>
    </citation>
    <scope>NUCLEOTIDE SEQUENCE [LARGE SCALE GENOMIC DNA]</scope>
    <source>
        <strain evidence="14">JCM 11483</strain>
    </source>
</reference>
<gene>
    <name evidence="13" type="ORF">GCM10020260_16800</name>
</gene>
<feature type="domain" description="Protein O-mannosyl-transferase C-terminal four TM" evidence="12">
    <location>
        <begin position="349"/>
        <end position="548"/>
    </location>
</feature>
<evidence type="ECO:0000256" key="7">
    <source>
        <dbReference type="ARBA" id="ARBA00022989"/>
    </source>
</evidence>
<feature type="transmembrane region" description="Helical" evidence="10">
    <location>
        <begin position="40"/>
        <end position="59"/>
    </location>
</feature>
<evidence type="ECO:0000256" key="10">
    <source>
        <dbReference type="RuleBase" id="RU367007"/>
    </source>
</evidence>
<sequence length="549" mass="59465">MTRQTPIVAATDRATSTEAARGARRARLLRRLGAEPFRPGLWGVWIPALVTMLAAALRVPGLARPHELIFDETYYAKDAYALLQAGYELSWPEEADEAFLAGAPAPEDEASFVVHPPLGKWLIALGIRAVGADSAVGWRIASVVAGVLTVLLVALIAQRMFRSVFLGGVAGVLLAVEGHHLVMSRAALLDIFLSLFVLAAFGALLADRWQGRRRLAELLARAPEAGGGDGGRAGSRRGPLLLWRPWRLAAAVLLGCATSVKLSALAFVAVFGVLVVLWDLQARRAAGLRGWSSAGLRDGLLAVVTVLPLAAVTYVITWTGWLVTSGGWGRTWHLTHPAEGLGQLVPGPLRSLWHYHVSILEFHEGLSDGHDYASSPWTWPFMGRPVSMHYESIEAGSSGCGEAACSQAVLDLANPVIWWGGLVALLVVVALWLGRRDWRHGAILSGVLAGWAVWLFFPARTMFFFYTVAYEPFLILALVAVAALVMRRGASRAGGRRPGRAGSSQRAAALVLAFVLLATAASIFFHPLWTAELIPTDQWQWRMWLESWV</sequence>
<keyword evidence="5 10" id="KW-0808">Transferase</keyword>
<feature type="domain" description="ArnT-like N-terminal" evidence="11">
    <location>
        <begin position="133"/>
        <end position="204"/>
    </location>
</feature>
<dbReference type="InterPro" id="IPR003342">
    <property type="entry name" value="ArnT-like_N"/>
</dbReference>
<evidence type="ECO:0000256" key="8">
    <source>
        <dbReference type="ARBA" id="ARBA00023136"/>
    </source>
</evidence>
<keyword evidence="14" id="KW-1185">Reference proteome</keyword>
<dbReference type="Pfam" id="PF16192">
    <property type="entry name" value="PMT_4TMC"/>
    <property type="match status" value="1"/>
</dbReference>
<evidence type="ECO:0000259" key="12">
    <source>
        <dbReference type="Pfam" id="PF16192"/>
    </source>
</evidence>
<dbReference type="InterPro" id="IPR032421">
    <property type="entry name" value="PMT_4TMC"/>
</dbReference>
<feature type="transmembrane region" description="Helical" evidence="10">
    <location>
        <begin position="507"/>
        <end position="529"/>
    </location>
</feature>
<dbReference type="InterPro" id="IPR027005">
    <property type="entry name" value="PMT-like"/>
</dbReference>
<feature type="transmembrane region" description="Helical" evidence="10">
    <location>
        <begin position="163"/>
        <end position="182"/>
    </location>
</feature>
<name>A0ABP6RCK7_9MICC</name>
<dbReference type="PANTHER" id="PTHR10050">
    <property type="entry name" value="DOLICHYL-PHOSPHATE-MANNOSE--PROTEIN MANNOSYLTRANSFERASE"/>
    <property type="match status" value="1"/>
</dbReference>
<evidence type="ECO:0000256" key="3">
    <source>
        <dbReference type="ARBA" id="ARBA00007222"/>
    </source>
</evidence>
<feature type="transmembrane region" description="Helical" evidence="10">
    <location>
        <begin position="299"/>
        <end position="323"/>
    </location>
</feature>
<evidence type="ECO:0000256" key="6">
    <source>
        <dbReference type="ARBA" id="ARBA00022692"/>
    </source>
</evidence>
<feature type="transmembrane region" description="Helical" evidence="10">
    <location>
        <begin position="187"/>
        <end position="206"/>
    </location>
</feature>
<comment type="subcellular location">
    <subcellularLocation>
        <location evidence="10">Cell membrane</location>
    </subcellularLocation>
    <subcellularLocation>
        <location evidence="1">Endomembrane system</location>
        <topology evidence="1">Multi-pass membrane protein</topology>
    </subcellularLocation>
</comment>
<keyword evidence="10" id="KW-1003">Cell membrane</keyword>
<organism evidence="13 14">
    <name type="scientific">Nesterenkonia halobia</name>
    <dbReference type="NCBI Taxonomy" id="37922"/>
    <lineage>
        <taxon>Bacteria</taxon>
        <taxon>Bacillati</taxon>
        <taxon>Actinomycetota</taxon>
        <taxon>Actinomycetes</taxon>
        <taxon>Micrococcales</taxon>
        <taxon>Micrococcaceae</taxon>
        <taxon>Nesterenkonia</taxon>
    </lineage>
</organism>
<evidence type="ECO:0000256" key="2">
    <source>
        <dbReference type="ARBA" id="ARBA00004922"/>
    </source>
</evidence>
<evidence type="ECO:0000256" key="5">
    <source>
        <dbReference type="ARBA" id="ARBA00022679"/>
    </source>
</evidence>
<protein>
    <recommendedName>
        <fullName evidence="9 10">Polyprenol-phosphate-mannose--protein mannosyltransferase</fullName>
        <ecNumber evidence="10">2.4.1.-</ecNumber>
    </recommendedName>
</protein>
<evidence type="ECO:0000313" key="14">
    <source>
        <dbReference type="Proteomes" id="UP001501736"/>
    </source>
</evidence>
<evidence type="ECO:0000313" key="13">
    <source>
        <dbReference type="EMBL" id="GAA3285037.1"/>
    </source>
</evidence>
<evidence type="ECO:0000256" key="4">
    <source>
        <dbReference type="ARBA" id="ARBA00022676"/>
    </source>
</evidence>
<evidence type="ECO:0000256" key="1">
    <source>
        <dbReference type="ARBA" id="ARBA00004127"/>
    </source>
</evidence>
<accession>A0ABP6RCK7</accession>
<dbReference type="Proteomes" id="UP001501736">
    <property type="component" value="Unassembled WGS sequence"/>
</dbReference>
<keyword evidence="6 10" id="KW-0812">Transmembrane</keyword>
<keyword evidence="8 10" id="KW-0472">Membrane</keyword>
<keyword evidence="7 10" id="KW-1133">Transmembrane helix</keyword>